<proteinExistence type="predicted"/>
<feature type="region of interest" description="Disordered" evidence="1">
    <location>
        <begin position="288"/>
        <end position="392"/>
    </location>
</feature>
<feature type="compositionally biased region" description="Polar residues" evidence="1">
    <location>
        <begin position="382"/>
        <end position="392"/>
    </location>
</feature>
<feature type="region of interest" description="Disordered" evidence="1">
    <location>
        <begin position="1"/>
        <end position="107"/>
    </location>
</feature>
<dbReference type="EMBL" id="JABEVY010000178">
    <property type="protein sequence ID" value="KAF5244288.1"/>
    <property type="molecule type" value="Genomic_DNA"/>
</dbReference>
<evidence type="ECO:0000256" key="1">
    <source>
        <dbReference type="SAM" id="MobiDB-lite"/>
    </source>
</evidence>
<dbReference type="AlphaFoldDB" id="A0A8H4ZCI0"/>
<organism evidence="2 3">
    <name type="scientific">Fusarium anthophilum</name>
    <dbReference type="NCBI Taxonomy" id="48485"/>
    <lineage>
        <taxon>Eukaryota</taxon>
        <taxon>Fungi</taxon>
        <taxon>Dikarya</taxon>
        <taxon>Ascomycota</taxon>
        <taxon>Pezizomycotina</taxon>
        <taxon>Sordariomycetes</taxon>
        <taxon>Hypocreomycetidae</taxon>
        <taxon>Hypocreales</taxon>
        <taxon>Nectriaceae</taxon>
        <taxon>Fusarium</taxon>
        <taxon>Fusarium fujikuroi species complex</taxon>
    </lineage>
</organism>
<protein>
    <submittedName>
        <fullName evidence="2">Uncharacterized protein</fullName>
    </submittedName>
</protein>
<feature type="compositionally biased region" description="Polar residues" evidence="1">
    <location>
        <begin position="7"/>
        <end position="24"/>
    </location>
</feature>
<keyword evidence="3" id="KW-1185">Reference proteome</keyword>
<accession>A0A8H4ZCI0</accession>
<dbReference type="Proteomes" id="UP000573603">
    <property type="component" value="Unassembled WGS sequence"/>
</dbReference>
<gene>
    <name evidence="2" type="ORF">FANTH_7798</name>
</gene>
<name>A0A8H4ZCI0_9HYPO</name>
<feature type="compositionally biased region" description="Basic and acidic residues" evidence="1">
    <location>
        <begin position="289"/>
        <end position="298"/>
    </location>
</feature>
<evidence type="ECO:0000313" key="3">
    <source>
        <dbReference type="Proteomes" id="UP000573603"/>
    </source>
</evidence>
<feature type="compositionally biased region" description="Polar residues" evidence="1">
    <location>
        <begin position="315"/>
        <end position="337"/>
    </location>
</feature>
<feature type="compositionally biased region" description="Acidic residues" evidence="1">
    <location>
        <begin position="299"/>
        <end position="313"/>
    </location>
</feature>
<evidence type="ECO:0000313" key="2">
    <source>
        <dbReference type="EMBL" id="KAF5244288.1"/>
    </source>
</evidence>
<comment type="caution">
    <text evidence="2">The sequence shown here is derived from an EMBL/GenBank/DDBJ whole genome shotgun (WGS) entry which is preliminary data.</text>
</comment>
<reference evidence="2 3" key="1">
    <citation type="journal article" date="2020" name="BMC Genomics">
        <title>Correction to: Identification and distribution of gene clusters required for synthesis of sphingolipid metabolism inhibitors in diverse species of the filamentous fungus Fusarium.</title>
        <authorList>
            <person name="Kim H.S."/>
            <person name="Lohmar J.M."/>
            <person name="Busman M."/>
            <person name="Brown D.W."/>
            <person name="Naumann T.A."/>
            <person name="Divon H.H."/>
            <person name="Lysoe E."/>
            <person name="Uhlig S."/>
            <person name="Proctor R.H."/>
        </authorList>
    </citation>
    <scope>NUCLEOTIDE SEQUENCE [LARGE SCALE GENOMIC DNA]</scope>
    <source>
        <strain evidence="2 3">NRRL 25214</strain>
    </source>
</reference>
<sequence>MSDTKKNASATPSERFSSFFQTDASKPKPKLTRSKGMAYKPAQPKTELKPARGRKTPLKAKSPVVVVPDSEGSQDENAQASQTVTPARRRVRATKRPALQASSPSPKRLKSIDLLVNSTFDDAPAGEATPELTTRSPAPVKRHAVACRECIDKWRTDSSWICEMAESNKRPCVSCEVDGYRCSDDMLEDSRMDVQRVHEMANRHRLGLFVNPESWHTGLCSVLSGVETFDACQRAREISIQVNEAVAKIERHIIDERAELEALKDAMKEERAQRRKLEAQVRDMQAQLDDLKAGRYGDNEDDWEDEVDDEGDVDPQQQPVTLSPTTAEPEQQSWTDNQGHDPCEDDHLLEDEVNSVKPRPSPQQVNSCPLRHETTGFRGGSDVQQTTSERLK</sequence>